<dbReference type="EMBL" id="JAANBB010000419">
    <property type="protein sequence ID" value="KAF7542712.1"/>
    <property type="molecule type" value="Genomic_DNA"/>
</dbReference>
<comment type="caution">
    <text evidence="1">The sequence shown here is derived from an EMBL/GenBank/DDBJ whole genome shotgun (WGS) entry which is preliminary data.</text>
</comment>
<reference evidence="1" key="1">
    <citation type="submission" date="2020-03" db="EMBL/GenBank/DDBJ databases">
        <title>Draft Genome Sequence of Cylindrodendrum hubeiense.</title>
        <authorList>
            <person name="Buettner E."/>
            <person name="Kellner H."/>
        </authorList>
    </citation>
    <scope>NUCLEOTIDE SEQUENCE</scope>
    <source>
        <strain evidence="1">IHI 201604</strain>
    </source>
</reference>
<gene>
    <name evidence="1" type="ORF">G7Z17_g11331</name>
</gene>
<name>A0A9P5H173_9HYPO</name>
<evidence type="ECO:0000313" key="2">
    <source>
        <dbReference type="Proteomes" id="UP000722485"/>
    </source>
</evidence>
<keyword evidence="2" id="KW-1185">Reference proteome</keyword>
<dbReference type="AlphaFoldDB" id="A0A9P5H173"/>
<sequence>MFAPRPLENSSLVLPAQANHGPGFANLGVVVLPAETLRPRSGLPSLSVSQRLSASLPVPLRPLCVSLHAICLPRVSLFAPICAVCRAPSPFYPAGLPISGRLQALPVRGSQPPTMAHGD</sequence>
<evidence type="ECO:0000313" key="1">
    <source>
        <dbReference type="EMBL" id="KAF7542712.1"/>
    </source>
</evidence>
<accession>A0A9P5H173</accession>
<protein>
    <submittedName>
        <fullName evidence="1">Uncharacterized protein</fullName>
    </submittedName>
</protein>
<proteinExistence type="predicted"/>
<dbReference type="Proteomes" id="UP000722485">
    <property type="component" value="Unassembled WGS sequence"/>
</dbReference>
<organism evidence="1 2">
    <name type="scientific">Cylindrodendrum hubeiense</name>
    <dbReference type="NCBI Taxonomy" id="595255"/>
    <lineage>
        <taxon>Eukaryota</taxon>
        <taxon>Fungi</taxon>
        <taxon>Dikarya</taxon>
        <taxon>Ascomycota</taxon>
        <taxon>Pezizomycotina</taxon>
        <taxon>Sordariomycetes</taxon>
        <taxon>Hypocreomycetidae</taxon>
        <taxon>Hypocreales</taxon>
        <taxon>Nectriaceae</taxon>
        <taxon>Cylindrodendrum</taxon>
    </lineage>
</organism>